<dbReference type="PRINTS" id="PR00598">
    <property type="entry name" value="HTHMARR"/>
</dbReference>
<accession>A0ABW5KCL1</accession>
<name>A0ABW5KCL1_9SPHI</name>
<evidence type="ECO:0000313" key="3">
    <source>
        <dbReference type="Proteomes" id="UP001597545"/>
    </source>
</evidence>
<evidence type="ECO:0000259" key="1">
    <source>
        <dbReference type="PROSITE" id="PS50995"/>
    </source>
</evidence>
<feature type="domain" description="HTH marR-type" evidence="1">
    <location>
        <begin position="1"/>
        <end position="149"/>
    </location>
</feature>
<organism evidence="2 3">
    <name type="scientific">Sphingobacterium suaedae</name>
    <dbReference type="NCBI Taxonomy" id="1686402"/>
    <lineage>
        <taxon>Bacteria</taxon>
        <taxon>Pseudomonadati</taxon>
        <taxon>Bacteroidota</taxon>
        <taxon>Sphingobacteriia</taxon>
        <taxon>Sphingobacteriales</taxon>
        <taxon>Sphingobacteriaceae</taxon>
        <taxon>Sphingobacterium</taxon>
    </lineage>
</organism>
<dbReference type="PROSITE" id="PS50995">
    <property type="entry name" value="HTH_MARR_2"/>
    <property type="match status" value="1"/>
</dbReference>
<dbReference type="InterPro" id="IPR036388">
    <property type="entry name" value="WH-like_DNA-bd_sf"/>
</dbReference>
<proteinExistence type="predicted"/>
<evidence type="ECO:0000313" key="2">
    <source>
        <dbReference type="EMBL" id="MFD2546667.1"/>
    </source>
</evidence>
<dbReference type="PANTHER" id="PTHR33164">
    <property type="entry name" value="TRANSCRIPTIONAL REGULATOR, MARR FAMILY"/>
    <property type="match status" value="1"/>
</dbReference>
<reference evidence="3" key="1">
    <citation type="journal article" date="2019" name="Int. J. Syst. Evol. Microbiol.">
        <title>The Global Catalogue of Microorganisms (GCM) 10K type strain sequencing project: providing services to taxonomists for standard genome sequencing and annotation.</title>
        <authorList>
            <consortium name="The Broad Institute Genomics Platform"/>
            <consortium name="The Broad Institute Genome Sequencing Center for Infectious Disease"/>
            <person name="Wu L."/>
            <person name="Ma J."/>
        </authorList>
    </citation>
    <scope>NUCLEOTIDE SEQUENCE [LARGE SCALE GENOMIC DNA]</scope>
    <source>
        <strain evidence="3">KCTC 42662</strain>
    </source>
</reference>
<comment type="caution">
    <text evidence="2">The sequence shown here is derived from an EMBL/GenBank/DDBJ whole genome shotgun (WGS) entry which is preliminary data.</text>
</comment>
<dbReference type="InterPro" id="IPR000835">
    <property type="entry name" value="HTH_MarR-typ"/>
</dbReference>
<dbReference type="SUPFAM" id="SSF46785">
    <property type="entry name" value="Winged helix' DNA-binding domain"/>
    <property type="match status" value="1"/>
</dbReference>
<protein>
    <submittedName>
        <fullName evidence="2">MarR family winged helix-turn-helix transcriptional regulator</fullName>
    </submittedName>
</protein>
<dbReference type="PANTHER" id="PTHR33164:SF101">
    <property type="entry name" value="TRANSCRIPTIONAL REPRESSOR MPRA"/>
    <property type="match status" value="1"/>
</dbReference>
<dbReference type="Gene3D" id="1.10.10.10">
    <property type="entry name" value="Winged helix-like DNA-binding domain superfamily/Winged helix DNA-binding domain"/>
    <property type="match status" value="1"/>
</dbReference>
<dbReference type="InterPro" id="IPR036390">
    <property type="entry name" value="WH_DNA-bd_sf"/>
</dbReference>
<dbReference type="Proteomes" id="UP001597545">
    <property type="component" value="Unassembled WGS sequence"/>
</dbReference>
<sequence>MRIEEELHVRKFVSDWQRATVNILFTAGWLGLILEKRASKKGITLQQFNVLRILRGQLPQAATNNLVRSRMIGNTPDISRLVDRIVAKGLVSRDKNKEDKRAVDLFITQKGLDLLEAIEEDMMLSDVLPHNISEKEAAQLSELLDKMRGNAASDY</sequence>
<dbReference type="SMART" id="SM00347">
    <property type="entry name" value="HTH_MARR"/>
    <property type="match status" value="1"/>
</dbReference>
<gene>
    <name evidence="2" type="ORF">ACFSR5_03295</name>
</gene>
<dbReference type="Pfam" id="PF12802">
    <property type="entry name" value="MarR_2"/>
    <property type="match status" value="1"/>
</dbReference>
<keyword evidence="3" id="KW-1185">Reference proteome</keyword>
<dbReference type="InterPro" id="IPR039422">
    <property type="entry name" value="MarR/SlyA-like"/>
</dbReference>
<dbReference type="EMBL" id="JBHULR010000003">
    <property type="protein sequence ID" value="MFD2546667.1"/>
    <property type="molecule type" value="Genomic_DNA"/>
</dbReference>
<dbReference type="RefSeq" id="WP_380900688.1">
    <property type="nucleotide sequence ID" value="NZ_JBHUEG010000007.1"/>
</dbReference>